<evidence type="ECO:0000313" key="2">
    <source>
        <dbReference type="EMBL" id="MED6208267.1"/>
    </source>
</evidence>
<proteinExistence type="predicted"/>
<gene>
    <name evidence="2" type="ORF">PIB30_043474</name>
</gene>
<sequence>MLHFQVPIAVYLMTQRSLVMSNFFKTVLLSDGNGSPCGRGPRVSKSALRPRPIPVMGNGDSISAEYPDIHEYPRV</sequence>
<dbReference type="EMBL" id="JASCZI010241909">
    <property type="protein sequence ID" value="MED6208267.1"/>
    <property type="molecule type" value="Genomic_DNA"/>
</dbReference>
<reference evidence="2 3" key="1">
    <citation type="journal article" date="2023" name="Plants (Basel)">
        <title>Bridging the Gap: Combining Genomics and Transcriptomics Approaches to Understand Stylosanthes scabra, an Orphan Legume from the Brazilian Caatinga.</title>
        <authorList>
            <person name="Ferreira-Neto J.R.C."/>
            <person name="da Silva M.D."/>
            <person name="Binneck E."/>
            <person name="de Melo N.F."/>
            <person name="da Silva R.H."/>
            <person name="de Melo A.L.T.M."/>
            <person name="Pandolfi V."/>
            <person name="Bustamante F.O."/>
            <person name="Brasileiro-Vidal A.C."/>
            <person name="Benko-Iseppon A.M."/>
        </authorList>
    </citation>
    <scope>NUCLEOTIDE SEQUENCE [LARGE SCALE GENOMIC DNA]</scope>
    <source>
        <tissue evidence="2">Leaves</tissue>
    </source>
</reference>
<organism evidence="2 3">
    <name type="scientific">Stylosanthes scabra</name>
    <dbReference type="NCBI Taxonomy" id="79078"/>
    <lineage>
        <taxon>Eukaryota</taxon>
        <taxon>Viridiplantae</taxon>
        <taxon>Streptophyta</taxon>
        <taxon>Embryophyta</taxon>
        <taxon>Tracheophyta</taxon>
        <taxon>Spermatophyta</taxon>
        <taxon>Magnoliopsida</taxon>
        <taxon>eudicotyledons</taxon>
        <taxon>Gunneridae</taxon>
        <taxon>Pentapetalae</taxon>
        <taxon>rosids</taxon>
        <taxon>fabids</taxon>
        <taxon>Fabales</taxon>
        <taxon>Fabaceae</taxon>
        <taxon>Papilionoideae</taxon>
        <taxon>50 kb inversion clade</taxon>
        <taxon>dalbergioids sensu lato</taxon>
        <taxon>Dalbergieae</taxon>
        <taxon>Pterocarpus clade</taxon>
        <taxon>Stylosanthes</taxon>
    </lineage>
</organism>
<dbReference type="Proteomes" id="UP001341840">
    <property type="component" value="Unassembled WGS sequence"/>
</dbReference>
<evidence type="ECO:0000256" key="1">
    <source>
        <dbReference type="SAM" id="MobiDB-lite"/>
    </source>
</evidence>
<protein>
    <submittedName>
        <fullName evidence="2">Uncharacterized protein</fullName>
    </submittedName>
</protein>
<evidence type="ECO:0000313" key="3">
    <source>
        <dbReference type="Proteomes" id="UP001341840"/>
    </source>
</evidence>
<name>A0ABU6YED7_9FABA</name>
<keyword evidence="3" id="KW-1185">Reference proteome</keyword>
<accession>A0ABU6YED7</accession>
<feature type="region of interest" description="Disordered" evidence="1">
    <location>
        <begin position="35"/>
        <end position="60"/>
    </location>
</feature>
<comment type="caution">
    <text evidence="2">The sequence shown here is derived from an EMBL/GenBank/DDBJ whole genome shotgun (WGS) entry which is preliminary data.</text>
</comment>